<proteinExistence type="inferred from homology"/>
<dbReference type="Gene3D" id="1.10.10.10">
    <property type="entry name" value="Winged helix-like DNA-binding domain superfamily/Winged helix DNA-binding domain"/>
    <property type="match status" value="1"/>
</dbReference>
<dbReference type="GO" id="GO:0003700">
    <property type="term" value="F:DNA-binding transcription factor activity"/>
    <property type="evidence" value="ECO:0007669"/>
    <property type="project" value="InterPro"/>
</dbReference>
<protein>
    <submittedName>
        <fullName evidence="7">LysR family transcriptional regulator</fullName>
    </submittedName>
</protein>
<evidence type="ECO:0000256" key="2">
    <source>
        <dbReference type="ARBA" id="ARBA00023015"/>
    </source>
</evidence>
<keyword evidence="2" id="KW-0805">Transcription regulation</keyword>
<evidence type="ECO:0000259" key="6">
    <source>
        <dbReference type="PROSITE" id="PS50931"/>
    </source>
</evidence>
<dbReference type="Pfam" id="PF00126">
    <property type="entry name" value="HTH_1"/>
    <property type="match status" value="1"/>
</dbReference>
<feature type="compositionally biased region" description="Low complexity" evidence="5">
    <location>
        <begin position="291"/>
        <end position="326"/>
    </location>
</feature>
<comment type="similarity">
    <text evidence="1">Belongs to the LysR transcriptional regulatory family.</text>
</comment>
<dbReference type="GO" id="GO:0003677">
    <property type="term" value="F:DNA binding"/>
    <property type="evidence" value="ECO:0007669"/>
    <property type="project" value="UniProtKB-KW"/>
</dbReference>
<dbReference type="InterPro" id="IPR050176">
    <property type="entry name" value="LTTR"/>
</dbReference>
<keyword evidence="4" id="KW-0804">Transcription</keyword>
<evidence type="ECO:0000313" key="8">
    <source>
        <dbReference type="Proteomes" id="UP000661858"/>
    </source>
</evidence>
<accession>A0A937JQ24</accession>
<dbReference type="PROSITE" id="PS50931">
    <property type="entry name" value="HTH_LYSR"/>
    <property type="match status" value="1"/>
</dbReference>
<dbReference type="PANTHER" id="PTHR30579">
    <property type="entry name" value="TRANSCRIPTIONAL REGULATOR"/>
    <property type="match status" value="1"/>
</dbReference>
<reference evidence="7" key="1">
    <citation type="submission" date="2021-01" db="EMBL/GenBank/DDBJ databases">
        <title>WGS of actinomycetes isolated from Thailand.</title>
        <authorList>
            <person name="Thawai C."/>
        </authorList>
    </citation>
    <scope>NUCLEOTIDE SEQUENCE</scope>
    <source>
        <strain evidence="7">RCU-197</strain>
    </source>
</reference>
<dbReference type="SUPFAM" id="SSF53850">
    <property type="entry name" value="Periplasmic binding protein-like II"/>
    <property type="match status" value="1"/>
</dbReference>
<dbReference type="PRINTS" id="PR00039">
    <property type="entry name" value="HTHLYSR"/>
</dbReference>
<dbReference type="RefSeq" id="WP_201837224.1">
    <property type="nucleotide sequence ID" value="NZ_JAERRK010000009.1"/>
</dbReference>
<keyword evidence="3" id="KW-0238">DNA-binding</keyword>
<dbReference type="InterPro" id="IPR000847">
    <property type="entry name" value="LysR_HTH_N"/>
</dbReference>
<comment type="caution">
    <text evidence="7">The sequence shown here is derived from an EMBL/GenBank/DDBJ whole genome shotgun (WGS) entry which is preliminary data.</text>
</comment>
<dbReference type="InterPro" id="IPR005119">
    <property type="entry name" value="LysR_subst-bd"/>
</dbReference>
<dbReference type="EMBL" id="JAERRK010000009">
    <property type="protein sequence ID" value="MBL1084102.1"/>
    <property type="molecule type" value="Genomic_DNA"/>
</dbReference>
<dbReference type="InterPro" id="IPR036390">
    <property type="entry name" value="WH_DNA-bd_sf"/>
</dbReference>
<dbReference type="Pfam" id="PF03466">
    <property type="entry name" value="LysR_substrate"/>
    <property type="match status" value="1"/>
</dbReference>
<evidence type="ECO:0000256" key="3">
    <source>
        <dbReference type="ARBA" id="ARBA00023125"/>
    </source>
</evidence>
<feature type="domain" description="HTH lysR-type" evidence="6">
    <location>
        <begin position="5"/>
        <end position="62"/>
    </location>
</feature>
<keyword evidence="8" id="KW-1185">Reference proteome</keyword>
<organism evidence="7 8">
    <name type="scientific">Streptomyces actinomycinicus</name>
    <dbReference type="NCBI Taxonomy" id="1695166"/>
    <lineage>
        <taxon>Bacteria</taxon>
        <taxon>Bacillati</taxon>
        <taxon>Actinomycetota</taxon>
        <taxon>Actinomycetes</taxon>
        <taxon>Kitasatosporales</taxon>
        <taxon>Streptomycetaceae</taxon>
        <taxon>Streptomyces</taxon>
    </lineage>
</organism>
<sequence>MGHDLQINRLRALVAVVEHGGFRRAAEALHITQPAVSQQIRQLGGLIKGPVFAATGREMRLSPQGEELLEYARRMVALNDEAVARFVPEAGQVLLSVGVTSQLAEVLPEFLRRVNRGLPHVQLRVRTGVSEALAQQLSTGQLDVALLLQAGPSDAGTESLELGRMRMAWFGRPATRERDALPLALFPAPCTLRGLVGEVLDGAGVPWRIAYEGPELIGLRSAAKAGLGMTCLIANGDELWGLARTAHAGLPEPPAPLPVTLALASGAAPEGFAGIAEKAFRQALQGYPLEPAGTADGAGSAPSGPAKSAPAHAADAGAPARPGTAALSTSAV</sequence>
<name>A0A937JQ24_9ACTN</name>
<dbReference type="AlphaFoldDB" id="A0A937JQ24"/>
<dbReference type="PANTHER" id="PTHR30579:SF7">
    <property type="entry name" value="HTH-TYPE TRANSCRIPTIONAL REGULATOR LRHA-RELATED"/>
    <property type="match status" value="1"/>
</dbReference>
<evidence type="ECO:0000256" key="1">
    <source>
        <dbReference type="ARBA" id="ARBA00009437"/>
    </source>
</evidence>
<dbReference type="Gene3D" id="3.40.190.10">
    <property type="entry name" value="Periplasmic binding protein-like II"/>
    <property type="match status" value="2"/>
</dbReference>
<evidence type="ECO:0000256" key="5">
    <source>
        <dbReference type="SAM" id="MobiDB-lite"/>
    </source>
</evidence>
<dbReference type="InterPro" id="IPR036388">
    <property type="entry name" value="WH-like_DNA-bd_sf"/>
</dbReference>
<evidence type="ECO:0000256" key="4">
    <source>
        <dbReference type="ARBA" id="ARBA00023163"/>
    </source>
</evidence>
<gene>
    <name evidence="7" type="ORF">JK359_19385</name>
</gene>
<dbReference type="SUPFAM" id="SSF46785">
    <property type="entry name" value="Winged helix' DNA-binding domain"/>
    <property type="match status" value="1"/>
</dbReference>
<dbReference type="Proteomes" id="UP000661858">
    <property type="component" value="Unassembled WGS sequence"/>
</dbReference>
<evidence type="ECO:0000313" key="7">
    <source>
        <dbReference type="EMBL" id="MBL1084102.1"/>
    </source>
</evidence>
<feature type="region of interest" description="Disordered" evidence="5">
    <location>
        <begin position="291"/>
        <end position="332"/>
    </location>
</feature>